<comment type="caution">
    <text evidence="5">The sequence shown here is derived from an EMBL/GenBank/DDBJ whole genome shotgun (WGS) entry which is preliminary data.</text>
</comment>
<dbReference type="InterPro" id="IPR013520">
    <property type="entry name" value="Ribonucl_H"/>
</dbReference>
<gene>
    <name evidence="5" type="ORF">PoB_006836300</name>
</gene>
<dbReference type="EMBL" id="BLXT01007728">
    <property type="protein sequence ID" value="GFO41858.1"/>
    <property type="molecule type" value="Genomic_DNA"/>
</dbReference>
<evidence type="ECO:0000259" key="4">
    <source>
        <dbReference type="Pfam" id="PF00929"/>
    </source>
</evidence>
<dbReference type="InterPro" id="IPR047201">
    <property type="entry name" value="ERI-1_3'hExo-like"/>
</dbReference>
<evidence type="ECO:0000256" key="3">
    <source>
        <dbReference type="ARBA" id="ARBA00022839"/>
    </source>
</evidence>
<keyword evidence="6" id="KW-1185">Reference proteome</keyword>
<evidence type="ECO:0000256" key="1">
    <source>
        <dbReference type="ARBA" id="ARBA00022722"/>
    </source>
</evidence>
<name>A0AAV4DCQ9_9GAST</name>
<dbReference type="CDD" id="cd06133">
    <property type="entry name" value="ERI-1_3'hExo_like"/>
    <property type="match status" value="1"/>
</dbReference>
<evidence type="ECO:0000313" key="6">
    <source>
        <dbReference type="Proteomes" id="UP000735302"/>
    </source>
</evidence>
<dbReference type="Pfam" id="PF00929">
    <property type="entry name" value="RNase_T"/>
    <property type="match status" value="1"/>
</dbReference>
<dbReference type="PANTHER" id="PTHR23044">
    <property type="entry name" value="3'-5' EXONUCLEASE ERI1-RELATED"/>
    <property type="match status" value="1"/>
</dbReference>
<evidence type="ECO:0000313" key="5">
    <source>
        <dbReference type="EMBL" id="GFO41858.1"/>
    </source>
</evidence>
<dbReference type="Proteomes" id="UP000735302">
    <property type="component" value="Unassembled WGS sequence"/>
</dbReference>
<protein>
    <submittedName>
        <fullName evidence="5">Eri1 exoribonuclease 2-like</fullName>
    </submittedName>
</protein>
<dbReference type="GO" id="GO:0000175">
    <property type="term" value="F:3'-5'-RNA exonuclease activity"/>
    <property type="evidence" value="ECO:0007669"/>
    <property type="project" value="InterPro"/>
</dbReference>
<dbReference type="InterPro" id="IPR012337">
    <property type="entry name" value="RNaseH-like_sf"/>
</dbReference>
<evidence type="ECO:0000256" key="2">
    <source>
        <dbReference type="ARBA" id="ARBA00022801"/>
    </source>
</evidence>
<dbReference type="SUPFAM" id="SSF53098">
    <property type="entry name" value="Ribonuclease H-like"/>
    <property type="match status" value="1"/>
</dbReference>
<keyword evidence="2" id="KW-0378">Hydrolase</keyword>
<dbReference type="PANTHER" id="PTHR23044:SF61">
    <property type="entry name" value="3'-5' EXORIBONUCLEASE 1-RELATED"/>
    <property type="match status" value="1"/>
</dbReference>
<sequence length="127" mass="14747">MAFLENENFFVLSFIELALNSFTSRELGLLRKRPVSVSSPRCLKKKPKTDQTFSYLIIIDFESTCWENDKLIPQEIIEFPAVLLNTCTGQIEDEFHYYLQPSEHPILSDFCQQLTGISQVLQFVHNL</sequence>
<organism evidence="5 6">
    <name type="scientific">Plakobranchus ocellatus</name>
    <dbReference type="NCBI Taxonomy" id="259542"/>
    <lineage>
        <taxon>Eukaryota</taxon>
        <taxon>Metazoa</taxon>
        <taxon>Spiralia</taxon>
        <taxon>Lophotrochozoa</taxon>
        <taxon>Mollusca</taxon>
        <taxon>Gastropoda</taxon>
        <taxon>Heterobranchia</taxon>
        <taxon>Euthyneura</taxon>
        <taxon>Panpulmonata</taxon>
        <taxon>Sacoglossa</taxon>
        <taxon>Placobranchoidea</taxon>
        <taxon>Plakobranchidae</taxon>
        <taxon>Plakobranchus</taxon>
    </lineage>
</organism>
<reference evidence="5 6" key="1">
    <citation type="journal article" date="2021" name="Elife">
        <title>Chloroplast acquisition without the gene transfer in kleptoplastic sea slugs, Plakobranchus ocellatus.</title>
        <authorList>
            <person name="Maeda T."/>
            <person name="Takahashi S."/>
            <person name="Yoshida T."/>
            <person name="Shimamura S."/>
            <person name="Takaki Y."/>
            <person name="Nagai Y."/>
            <person name="Toyoda A."/>
            <person name="Suzuki Y."/>
            <person name="Arimoto A."/>
            <person name="Ishii H."/>
            <person name="Satoh N."/>
            <person name="Nishiyama T."/>
            <person name="Hasebe M."/>
            <person name="Maruyama T."/>
            <person name="Minagawa J."/>
            <person name="Obokata J."/>
            <person name="Shigenobu S."/>
        </authorList>
    </citation>
    <scope>NUCLEOTIDE SEQUENCE [LARGE SCALE GENOMIC DNA]</scope>
</reference>
<proteinExistence type="predicted"/>
<accession>A0AAV4DCQ9</accession>
<keyword evidence="1" id="KW-0540">Nuclease</keyword>
<keyword evidence="3" id="KW-0269">Exonuclease</keyword>
<dbReference type="InterPro" id="IPR051274">
    <property type="entry name" value="3-5_Exoribonuclease"/>
</dbReference>
<dbReference type="GO" id="GO:0003676">
    <property type="term" value="F:nucleic acid binding"/>
    <property type="evidence" value="ECO:0007669"/>
    <property type="project" value="InterPro"/>
</dbReference>
<dbReference type="Gene3D" id="3.30.420.10">
    <property type="entry name" value="Ribonuclease H-like superfamily/Ribonuclease H"/>
    <property type="match status" value="1"/>
</dbReference>
<feature type="domain" description="Exonuclease" evidence="4">
    <location>
        <begin position="57"/>
        <end position="119"/>
    </location>
</feature>
<dbReference type="AlphaFoldDB" id="A0AAV4DCQ9"/>
<dbReference type="InterPro" id="IPR036397">
    <property type="entry name" value="RNaseH_sf"/>
</dbReference>